<organism evidence="3 4">
    <name type="scientific">Zongyangia hominis</name>
    <dbReference type="NCBI Taxonomy" id="2763677"/>
    <lineage>
        <taxon>Bacteria</taxon>
        <taxon>Bacillati</taxon>
        <taxon>Bacillota</taxon>
        <taxon>Clostridia</taxon>
        <taxon>Eubacteriales</taxon>
        <taxon>Oscillospiraceae</taxon>
        <taxon>Zongyangia</taxon>
    </lineage>
</organism>
<dbReference type="Proteomes" id="UP000660861">
    <property type="component" value="Unassembled WGS sequence"/>
</dbReference>
<keyword evidence="2" id="KW-1133">Transmembrane helix</keyword>
<proteinExistence type="predicted"/>
<reference evidence="3" key="1">
    <citation type="submission" date="2020-08" db="EMBL/GenBank/DDBJ databases">
        <title>Genome public.</title>
        <authorList>
            <person name="Liu C."/>
            <person name="Sun Q."/>
        </authorList>
    </citation>
    <scope>NUCLEOTIDE SEQUENCE</scope>
    <source>
        <strain evidence="3">NSJ-54</strain>
    </source>
</reference>
<evidence type="ECO:0000256" key="2">
    <source>
        <dbReference type="SAM" id="Phobius"/>
    </source>
</evidence>
<comment type="caution">
    <text evidence="3">The sequence shown here is derived from an EMBL/GenBank/DDBJ whole genome shotgun (WGS) entry which is preliminary data.</text>
</comment>
<evidence type="ECO:0000313" key="3">
    <source>
        <dbReference type="EMBL" id="MBC8570728.1"/>
    </source>
</evidence>
<protein>
    <submittedName>
        <fullName evidence="3">Uncharacterized protein</fullName>
    </submittedName>
</protein>
<dbReference type="EMBL" id="JACRTC010000005">
    <property type="protein sequence ID" value="MBC8570728.1"/>
    <property type="molecule type" value="Genomic_DNA"/>
</dbReference>
<keyword evidence="2" id="KW-0812">Transmembrane</keyword>
<accession>A0A926ECV7</accession>
<feature type="compositionally biased region" description="Polar residues" evidence="1">
    <location>
        <begin position="12"/>
        <end position="22"/>
    </location>
</feature>
<evidence type="ECO:0000256" key="1">
    <source>
        <dbReference type="SAM" id="MobiDB-lite"/>
    </source>
</evidence>
<keyword evidence="2" id="KW-0472">Membrane</keyword>
<keyword evidence="4" id="KW-1185">Reference proteome</keyword>
<sequence length="106" mass="11683">MEEPIRQPEDLSGTNITGAHENTAQKEPDATADSGNSAKAEDNAPASDTAGEEMQQPTEEEMKAVSPLGGLFPKWDRKNQSVLKIMLYCLLFIVILTLLGYFFSHR</sequence>
<evidence type="ECO:0000313" key="4">
    <source>
        <dbReference type="Proteomes" id="UP000660861"/>
    </source>
</evidence>
<dbReference type="RefSeq" id="WP_262397824.1">
    <property type="nucleotide sequence ID" value="NZ_JACRTC010000005.1"/>
</dbReference>
<feature type="transmembrane region" description="Helical" evidence="2">
    <location>
        <begin position="85"/>
        <end position="103"/>
    </location>
</feature>
<gene>
    <name evidence="3" type="ORF">H8709_07795</name>
</gene>
<dbReference type="AlphaFoldDB" id="A0A926ECV7"/>
<name>A0A926ECV7_9FIRM</name>
<feature type="region of interest" description="Disordered" evidence="1">
    <location>
        <begin position="1"/>
        <end position="70"/>
    </location>
</feature>